<reference evidence="1 2" key="1">
    <citation type="journal article" date="2019" name="Int. J. Syst. Evol. Microbiol.">
        <title>The Global Catalogue of Microorganisms (GCM) 10K type strain sequencing project: providing services to taxonomists for standard genome sequencing and annotation.</title>
        <authorList>
            <consortium name="The Broad Institute Genomics Platform"/>
            <consortium name="The Broad Institute Genome Sequencing Center for Infectious Disease"/>
            <person name="Wu L."/>
            <person name="Ma J."/>
        </authorList>
    </citation>
    <scope>NUCLEOTIDE SEQUENCE [LARGE SCALE GENOMIC DNA]</scope>
    <source>
        <strain evidence="1 2">JCM 16013</strain>
    </source>
</reference>
<name>A0ABN2SBG3_9ACTN</name>
<comment type="caution">
    <text evidence="1">The sequence shown here is derived from an EMBL/GenBank/DDBJ whole genome shotgun (WGS) entry which is preliminary data.</text>
</comment>
<dbReference type="Proteomes" id="UP001499854">
    <property type="component" value="Unassembled WGS sequence"/>
</dbReference>
<gene>
    <name evidence="1" type="ORF">GCM10009838_52010</name>
</gene>
<dbReference type="Gene3D" id="3.40.710.10">
    <property type="entry name" value="DD-peptidase/beta-lactamase superfamily"/>
    <property type="match status" value="1"/>
</dbReference>
<organism evidence="1 2">
    <name type="scientific">Catenulispora subtropica</name>
    <dbReference type="NCBI Taxonomy" id="450798"/>
    <lineage>
        <taxon>Bacteria</taxon>
        <taxon>Bacillati</taxon>
        <taxon>Actinomycetota</taxon>
        <taxon>Actinomycetes</taxon>
        <taxon>Catenulisporales</taxon>
        <taxon>Catenulisporaceae</taxon>
        <taxon>Catenulispora</taxon>
    </lineage>
</organism>
<proteinExistence type="predicted"/>
<dbReference type="InterPro" id="IPR012338">
    <property type="entry name" value="Beta-lactam/transpept-like"/>
</dbReference>
<evidence type="ECO:0000313" key="2">
    <source>
        <dbReference type="Proteomes" id="UP001499854"/>
    </source>
</evidence>
<keyword evidence="2" id="KW-1185">Reference proteome</keyword>
<evidence type="ECO:0008006" key="3">
    <source>
        <dbReference type="Google" id="ProtNLM"/>
    </source>
</evidence>
<sequence>MTTDHLTAAQREAGTLFLEGQGWGFGGSVDIAELNPWNVPGRYGWAGGTGTTAHIVPATGTVAVLLTQTGMTSPTPTPLQKAFWTYAADPR</sequence>
<accession>A0ABN2SBG3</accession>
<protein>
    <recommendedName>
        <fullName evidence="3">Beta-lactamase</fullName>
    </recommendedName>
</protein>
<dbReference type="SUPFAM" id="SSF56601">
    <property type="entry name" value="beta-lactamase/transpeptidase-like"/>
    <property type="match status" value="1"/>
</dbReference>
<dbReference type="EMBL" id="BAAAQM010000032">
    <property type="protein sequence ID" value="GAA1983819.1"/>
    <property type="molecule type" value="Genomic_DNA"/>
</dbReference>
<evidence type="ECO:0000313" key="1">
    <source>
        <dbReference type="EMBL" id="GAA1983819.1"/>
    </source>
</evidence>